<gene>
    <name evidence="3" type="ORF">BJN41_07820</name>
</gene>
<protein>
    <submittedName>
        <fullName evidence="3">AAA family ATPase</fullName>
    </submittedName>
</protein>
<dbReference type="eggNOG" id="COG0714">
    <property type="taxonomic scope" value="Bacteria"/>
</dbReference>
<dbReference type="SUPFAM" id="SSF52540">
    <property type="entry name" value="P-loop containing nucleoside triphosphate hydrolases"/>
    <property type="match status" value="1"/>
</dbReference>
<dbReference type="Pfam" id="PF07726">
    <property type="entry name" value="AAA_3"/>
    <property type="match status" value="1"/>
</dbReference>
<name>A0A1E8E468_9GAMM</name>
<sequence length="320" mass="35547">MIWGTEKVQKQQLTQAQQPLNAQIEFYAGKIQAFLTEINTIILDKEQQTKLALSCLLAGGHVLFEDLPGLGKTTLASALAHLAGLQFQRIQFTNDMLASDVIGVNMFNQKEHQFEFKQGPIFTQILLADEINRCSPKTQSALLEAMEEGAVTVDGVRYGLPQPFWVIATQNPLFQSGTYALPESQLDRFLMRLSLGYPSRFAEKKLLQQNSRHALIASLKHIFTETEILNLQQLVTEIHVSDTALDYLLDLAAETRKARHGLSTRGVLALKKAAQAHALIEQRSFATADDIQAVFVAVAAHRIGLSEAETLHVMQQVKVS</sequence>
<evidence type="ECO:0000313" key="3">
    <source>
        <dbReference type="EMBL" id="OFE44431.1"/>
    </source>
</evidence>
<evidence type="ECO:0000259" key="1">
    <source>
        <dbReference type="Pfam" id="PF07726"/>
    </source>
</evidence>
<evidence type="ECO:0000313" key="4">
    <source>
        <dbReference type="Proteomes" id="UP000186931"/>
    </source>
</evidence>
<dbReference type="InterPro" id="IPR011703">
    <property type="entry name" value="ATPase_AAA-3"/>
</dbReference>
<dbReference type="Pfam" id="PF17863">
    <property type="entry name" value="AAA_lid_2"/>
    <property type="match status" value="1"/>
</dbReference>
<comment type="caution">
    <text evidence="3">The sequence shown here is derived from an EMBL/GenBank/DDBJ whole genome shotgun (WGS) entry which is preliminary data.</text>
</comment>
<evidence type="ECO:0000259" key="2">
    <source>
        <dbReference type="Pfam" id="PF17863"/>
    </source>
</evidence>
<dbReference type="GO" id="GO:0005524">
    <property type="term" value="F:ATP binding"/>
    <property type="evidence" value="ECO:0007669"/>
    <property type="project" value="InterPro"/>
</dbReference>
<feature type="domain" description="ATPase AAA-3" evidence="1">
    <location>
        <begin position="61"/>
        <end position="191"/>
    </location>
</feature>
<dbReference type="STRING" id="202956.BJN41_07820"/>
<dbReference type="PANTHER" id="PTHR42759:SF5">
    <property type="entry name" value="METHANOL DEHYDROGENASE REGULATOR"/>
    <property type="match status" value="1"/>
</dbReference>
<accession>A0A1E8E468</accession>
<dbReference type="PIRSF" id="PIRSF002849">
    <property type="entry name" value="AAA_ATPase_chaperone_MoxR_prd"/>
    <property type="match status" value="1"/>
</dbReference>
<dbReference type="InterPro" id="IPR041628">
    <property type="entry name" value="ChlI/MoxR_AAA_lid"/>
</dbReference>
<proteinExistence type="predicted"/>
<dbReference type="PANTHER" id="PTHR42759">
    <property type="entry name" value="MOXR FAMILY PROTEIN"/>
    <property type="match status" value="1"/>
</dbReference>
<dbReference type="InterPro" id="IPR050764">
    <property type="entry name" value="CbbQ/NirQ/NorQ/GpvN"/>
</dbReference>
<dbReference type="GO" id="GO:0016887">
    <property type="term" value="F:ATP hydrolysis activity"/>
    <property type="evidence" value="ECO:0007669"/>
    <property type="project" value="InterPro"/>
</dbReference>
<dbReference type="Proteomes" id="UP000186931">
    <property type="component" value="Unassembled WGS sequence"/>
</dbReference>
<reference evidence="3 4" key="1">
    <citation type="submission" date="2016-10" db="EMBL/GenBank/DDBJ databases">
        <title>Genome of airborne Acinetobacter sp. 5-2Ac02 in the hospital environment: Species near to Acinetobacter towneri.</title>
        <authorList>
            <person name="Barbosa B."/>
            <person name="Fernandez-Garcia L."/>
            <person name="Gato E."/>
            <person name="Leao R."/>
            <person name="Albano R."/>
            <person name="Fernandez B."/>
            <person name="Fernandez-Cuenca F."/>
            <person name="Marques E."/>
            <person name="Tomas M."/>
        </authorList>
    </citation>
    <scope>NUCLEOTIDE SEQUENCE [LARGE SCALE GENOMIC DNA]</scope>
    <source>
        <strain evidence="3 4">5-2Ac02</strain>
    </source>
</reference>
<dbReference type="EMBL" id="MKQS01000003">
    <property type="protein sequence ID" value="OFE44431.1"/>
    <property type="molecule type" value="Genomic_DNA"/>
</dbReference>
<dbReference type="AlphaFoldDB" id="A0A1E8E468"/>
<dbReference type="Gene3D" id="3.40.50.300">
    <property type="entry name" value="P-loop containing nucleotide triphosphate hydrolases"/>
    <property type="match status" value="1"/>
</dbReference>
<dbReference type="InterPro" id="IPR027417">
    <property type="entry name" value="P-loop_NTPase"/>
</dbReference>
<organism evidence="3 4">
    <name type="scientific">Acinetobacter towneri</name>
    <dbReference type="NCBI Taxonomy" id="202956"/>
    <lineage>
        <taxon>Bacteria</taxon>
        <taxon>Pseudomonadati</taxon>
        <taxon>Pseudomonadota</taxon>
        <taxon>Gammaproteobacteria</taxon>
        <taxon>Moraxellales</taxon>
        <taxon>Moraxellaceae</taxon>
        <taxon>Acinetobacter</taxon>
    </lineage>
</organism>
<feature type="domain" description="ChlI/MoxR AAA lid" evidence="2">
    <location>
        <begin position="256"/>
        <end position="309"/>
    </location>
</feature>
<dbReference type="Gene3D" id="1.10.8.80">
    <property type="entry name" value="Magnesium chelatase subunit I, C-Terminal domain"/>
    <property type="match status" value="1"/>
</dbReference>
<dbReference type="CDD" id="cd00009">
    <property type="entry name" value="AAA"/>
    <property type="match status" value="1"/>
</dbReference>